<dbReference type="SUPFAM" id="SSF46689">
    <property type="entry name" value="Homeodomain-like"/>
    <property type="match status" value="1"/>
</dbReference>
<dbReference type="InterPro" id="IPR047655">
    <property type="entry name" value="Transpos_IS630-like"/>
</dbReference>
<sequence length="354" mass="39824">MPALMICEDVPPGELRRLTKAERDLRVARRLLAIAAALEGLSREAAGRIAGMDRQALRDWVIRYNRGGPAGLSDHWGDGRPCRLTEDQQATLKAIVLQGPDPEVDGVSAWRLIDLCRIVRERFGVTYSEGGMGKLMRSLDLSWQTPRPQHAETDRAAQERFKKGFAQALAQVAADHPEAERIEVWFQDEARVGQKGRMVRRWFQRGMRLRMVKDQRYRSAYILGAVCPARDTGAAIVLTHVSVAAMTLLLEEVAMQLPAGTHAVMLIDNAGWHIASDLRVPPNISLVHLPPYSPELNAIEKVWQYLRDRYLSGRLFSGTRAIVDACCEAWNKLITETGRIQSLTDFEWARQVNP</sequence>
<dbReference type="Gene3D" id="3.30.420.10">
    <property type="entry name" value="Ribonuclease H-like superfamily/Ribonuclease H"/>
    <property type="match status" value="1"/>
</dbReference>
<evidence type="ECO:0000313" key="3">
    <source>
        <dbReference type="EMBL" id="MBL6082224.1"/>
    </source>
</evidence>
<dbReference type="Proteomes" id="UP000660885">
    <property type="component" value="Unassembled WGS sequence"/>
</dbReference>
<feature type="domain" description="Winged helix-turn helix" evidence="2">
    <location>
        <begin position="108"/>
        <end position="164"/>
    </location>
</feature>
<dbReference type="InterPro" id="IPR038717">
    <property type="entry name" value="Tc1-like_DDE_dom"/>
</dbReference>
<comment type="caution">
    <text evidence="3">The sequence shown here is derived from an EMBL/GenBank/DDBJ whole genome shotgun (WGS) entry which is preliminary data.</text>
</comment>
<keyword evidence="4" id="KW-1185">Reference proteome</keyword>
<dbReference type="InterPro" id="IPR009057">
    <property type="entry name" value="Homeodomain-like_sf"/>
</dbReference>
<name>A0ABS1UE55_9PROT</name>
<evidence type="ECO:0000259" key="1">
    <source>
        <dbReference type="Pfam" id="PF13358"/>
    </source>
</evidence>
<dbReference type="Pfam" id="PF13551">
    <property type="entry name" value="HTH_29"/>
    <property type="match status" value="1"/>
</dbReference>
<dbReference type="InterPro" id="IPR036397">
    <property type="entry name" value="RNaseH_sf"/>
</dbReference>
<dbReference type="EMBL" id="JAETWB010000053">
    <property type="protein sequence ID" value="MBL6082224.1"/>
    <property type="molecule type" value="Genomic_DNA"/>
</dbReference>
<proteinExistence type="predicted"/>
<evidence type="ECO:0000259" key="2">
    <source>
        <dbReference type="Pfam" id="PF13592"/>
    </source>
</evidence>
<gene>
    <name evidence="3" type="ORF">JMJ56_30060</name>
</gene>
<dbReference type="RefSeq" id="WP_202835434.1">
    <property type="nucleotide sequence ID" value="NZ_JAETWB010000053.1"/>
</dbReference>
<dbReference type="Pfam" id="PF13592">
    <property type="entry name" value="HTH_33"/>
    <property type="match status" value="1"/>
</dbReference>
<evidence type="ECO:0000313" key="4">
    <source>
        <dbReference type="Proteomes" id="UP000660885"/>
    </source>
</evidence>
<protein>
    <submittedName>
        <fullName evidence="3">IS630 family transposase</fullName>
    </submittedName>
</protein>
<feature type="domain" description="Tc1-like transposase DDE" evidence="1">
    <location>
        <begin position="184"/>
        <end position="317"/>
    </location>
</feature>
<accession>A0ABS1UE55</accession>
<reference evidence="3 4" key="1">
    <citation type="submission" date="2021-01" db="EMBL/GenBank/DDBJ databases">
        <title>Belnapia mucosa sp. nov. and Belnapia arida sp. nov., isolated from the Tabernas Desert (Almeria, Spain).</title>
        <authorList>
            <person name="Molina-Menor E."/>
            <person name="Vidal-Verdu A."/>
            <person name="Calonge A."/>
            <person name="Satari L."/>
            <person name="Pereto J."/>
            <person name="Porcar M."/>
        </authorList>
    </citation>
    <scope>NUCLEOTIDE SEQUENCE [LARGE SCALE GENOMIC DNA]</scope>
    <source>
        <strain evidence="3 4">T18</strain>
    </source>
</reference>
<dbReference type="Pfam" id="PF13358">
    <property type="entry name" value="DDE_3"/>
    <property type="match status" value="1"/>
</dbReference>
<organism evidence="3 4">
    <name type="scientific">Belnapia arida</name>
    <dbReference type="NCBI Taxonomy" id="2804533"/>
    <lineage>
        <taxon>Bacteria</taxon>
        <taxon>Pseudomonadati</taxon>
        <taxon>Pseudomonadota</taxon>
        <taxon>Alphaproteobacteria</taxon>
        <taxon>Acetobacterales</taxon>
        <taxon>Roseomonadaceae</taxon>
        <taxon>Belnapia</taxon>
    </lineage>
</organism>
<dbReference type="NCBIfam" id="NF033545">
    <property type="entry name" value="transpos_IS630"/>
    <property type="match status" value="1"/>
</dbReference>
<dbReference type="InterPro" id="IPR025959">
    <property type="entry name" value="Winged_HTH_dom"/>
</dbReference>